<feature type="transmembrane region" description="Helical" evidence="1">
    <location>
        <begin position="9"/>
        <end position="28"/>
    </location>
</feature>
<organism evidence="2">
    <name type="scientific">marine sediment metagenome</name>
    <dbReference type="NCBI Taxonomy" id="412755"/>
    <lineage>
        <taxon>unclassified sequences</taxon>
        <taxon>metagenomes</taxon>
        <taxon>ecological metagenomes</taxon>
    </lineage>
</organism>
<keyword evidence="1" id="KW-0472">Membrane</keyword>
<gene>
    <name evidence="2" type="ORF">LCGC14_1970640</name>
</gene>
<reference evidence="2" key="1">
    <citation type="journal article" date="2015" name="Nature">
        <title>Complex archaea that bridge the gap between prokaryotes and eukaryotes.</title>
        <authorList>
            <person name="Spang A."/>
            <person name="Saw J.H."/>
            <person name="Jorgensen S.L."/>
            <person name="Zaremba-Niedzwiedzka K."/>
            <person name="Martijn J."/>
            <person name="Lind A.E."/>
            <person name="van Eijk R."/>
            <person name="Schleper C."/>
            <person name="Guy L."/>
            <person name="Ettema T.J."/>
        </authorList>
    </citation>
    <scope>NUCLEOTIDE SEQUENCE</scope>
</reference>
<keyword evidence="1" id="KW-1133">Transmembrane helix</keyword>
<evidence type="ECO:0000313" key="2">
    <source>
        <dbReference type="EMBL" id="KKL83842.1"/>
    </source>
</evidence>
<accession>A0A0F9I8U9</accession>
<proteinExistence type="predicted"/>
<keyword evidence="1" id="KW-0812">Transmembrane</keyword>
<dbReference type="AlphaFoldDB" id="A0A0F9I8U9"/>
<feature type="non-terminal residue" evidence="2">
    <location>
        <position position="51"/>
    </location>
</feature>
<name>A0A0F9I8U9_9ZZZZ</name>
<evidence type="ECO:0000256" key="1">
    <source>
        <dbReference type="SAM" id="Phobius"/>
    </source>
</evidence>
<sequence>MNKKGKTTIWLNQFMALVLLVSTIYILIPENVKIDVEKTKVKIIKMINTPT</sequence>
<dbReference type="EMBL" id="LAZR01021866">
    <property type="protein sequence ID" value="KKL83842.1"/>
    <property type="molecule type" value="Genomic_DNA"/>
</dbReference>
<protein>
    <submittedName>
        <fullName evidence="2">Uncharacterized protein</fullName>
    </submittedName>
</protein>
<comment type="caution">
    <text evidence="2">The sequence shown here is derived from an EMBL/GenBank/DDBJ whole genome shotgun (WGS) entry which is preliminary data.</text>
</comment>